<reference evidence="10" key="1">
    <citation type="submission" date="2015-07" db="EMBL/GenBank/DDBJ databases">
        <authorList>
            <consortium name="Consortium for Microbial Forensics and Genomics (microFORGE)"/>
            <person name="Knight B.M."/>
            <person name="Roberts D.P."/>
            <person name="Lin D."/>
            <person name="Hari K."/>
            <person name="Fletcher J."/>
            <person name="Melcher U."/>
            <person name="Blagden T."/>
            <person name="Winegar R.A."/>
        </authorList>
    </citation>
    <scope>NUCLEOTIDE SEQUENCE [LARGE SCALE GENOMIC DNA]</scope>
    <source>
        <strain evidence="10">DSM 23493</strain>
    </source>
</reference>
<dbReference type="InterPro" id="IPR037185">
    <property type="entry name" value="EmrE-like"/>
</dbReference>
<evidence type="ECO:0000313" key="9">
    <source>
        <dbReference type="EMBL" id="KMY32773.1"/>
    </source>
</evidence>
<dbReference type="InterPro" id="IPR000390">
    <property type="entry name" value="Small_drug/metabolite_transptr"/>
</dbReference>
<evidence type="ECO:0000256" key="8">
    <source>
        <dbReference type="SAM" id="Phobius"/>
    </source>
</evidence>
<organism evidence="9 10">
    <name type="scientific">Lysinibacillus xylanilyticus</name>
    <dbReference type="NCBI Taxonomy" id="582475"/>
    <lineage>
        <taxon>Bacteria</taxon>
        <taxon>Bacillati</taxon>
        <taxon>Bacillota</taxon>
        <taxon>Bacilli</taxon>
        <taxon>Bacillales</taxon>
        <taxon>Bacillaceae</taxon>
        <taxon>Lysinibacillus</taxon>
    </lineage>
</organism>
<dbReference type="GO" id="GO:0022857">
    <property type="term" value="F:transmembrane transporter activity"/>
    <property type="evidence" value="ECO:0007669"/>
    <property type="project" value="InterPro"/>
</dbReference>
<evidence type="ECO:0000256" key="5">
    <source>
        <dbReference type="ARBA" id="ARBA00022989"/>
    </source>
</evidence>
<accession>A0A0K9FEY8</accession>
<dbReference type="PATRIC" id="fig|582475.4.peg.1988"/>
<keyword evidence="5 8" id="KW-1133">Transmembrane helix</keyword>
<proteinExistence type="inferred from homology"/>
<keyword evidence="4 7" id="KW-0812">Transmembrane</keyword>
<keyword evidence="2" id="KW-0813">Transport</keyword>
<dbReference type="Proteomes" id="UP000037326">
    <property type="component" value="Unassembled WGS sequence"/>
</dbReference>
<feature type="transmembrane region" description="Helical" evidence="8">
    <location>
        <begin position="27"/>
        <end position="47"/>
    </location>
</feature>
<protein>
    <submittedName>
        <fullName evidence="9">Quaternary ammonium transporter</fullName>
    </submittedName>
</protein>
<dbReference type="SUPFAM" id="SSF103481">
    <property type="entry name" value="Multidrug resistance efflux transporter EmrE"/>
    <property type="match status" value="1"/>
</dbReference>
<dbReference type="GeneID" id="96598922"/>
<dbReference type="FunFam" id="1.10.3730.20:FF:000001">
    <property type="entry name" value="Quaternary ammonium compound resistance transporter SugE"/>
    <property type="match status" value="1"/>
</dbReference>
<dbReference type="AlphaFoldDB" id="A0A0K9FEY8"/>
<evidence type="ECO:0000313" key="10">
    <source>
        <dbReference type="Proteomes" id="UP000037326"/>
    </source>
</evidence>
<sequence length="108" mass="11547">MSAFGFLFISIISEVFASSMLKLTNGFKRLFPSIGVVVGYGTAFYFFSLTLQSLAIGTAYAIWAGIGTALTAIIGIVFYKELFNLKKIMGILLIIVGVVILNLAGSGH</sequence>
<keyword evidence="3" id="KW-1003">Cell membrane</keyword>
<dbReference type="RefSeq" id="WP_049666291.1">
    <property type="nucleotide sequence ID" value="NZ_JBIVOC010000010.1"/>
</dbReference>
<feature type="transmembrane region" description="Helical" evidence="8">
    <location>
        <begin position="59"/>
        <end position="79"/>
    </location>
</feature>
<name>A0A0K9FEY8_9BACI</name>
<dbReference type="Gene3D" id="1.10.3730.20">
    <property type="match status" value="1"/>
</dbReference>
<keyword evidence="6 8" id="KW-0472">Membrane</keyword>
<dbReference type="PANTHER" id="PTHR30561">
    <property type="entry name" value="SMR FAMILY PROTON-DEPENDENT DRUG EFFLUX TRANSPORTER SUGE"/>
    <property type="match status" value="1"/>
</dbReference>
<evidence type="ECO:0000256" key="2">
    <source>
        <dbReference type="ARBA" id="ARBA00022448"/>
    </source>
</evidence>
<dbReference type="PANTHER" id="PTHR30561:SF1">
    <property type="entry name" value="MULTIDRUG TRANSPORTER EMRE"/>
    <property type="match status" value="1"/>
</dbReference>
<evidence type="ECO:0000256" key="4">
    <source>
        <dbReference type="ARBA" id="ARBA00022692"/>
    </source>
</evidence>
<gene>
    <name evidence="9" type="ORF">ACZ11_11835</name>
</gene>
<comment type="similarity">
    <text evidence="7">Belongs to the drug/metabolite transporter (DMT) superfamily. Small multidrug resistance (SMR) (TC 2.A.7.1) family.</text>
</comment>
<dbReference type="GO" id="GO:0005886">
    <property type="term" value="C:plasma membrane"/>
    <property type="evidence" value="ECO:0007669"/>
    <property type="project" value="UniProtKB-SubCell"/>
</dbReference>
<evidence type="ECO:0000256" key="6">
    <source>
        <dbReference type="ARBA" id="ARBA00023136"/>
    </source>
</evidence>
<evidence type="ECO:0000256" key="7">
    <source>
        <dbReference type="RuleBase" id="RU003942"/>
    </source>
</evidence>
<dbReference type="OrthoDB" id="21828at2"/>
<evidence type="ECO:0000256" key="1">
    <source>
        <dbReference type="ARBA" id="ARBA00004651"/>
    </source>
</evidence>
<comment type="caution">
    <text evidence="9">The sequence shown here is derived from an EMBL/GenBank/DDBJ whole genome shotgun (WGS) entry which is preliminary data.</text>
</comment>
<dbReference type="InterPro" id="IPR045324">
    <property type="entry name" value="Small_multidrug_res"/>
</dbReference>
<dbReference type="EMBL" id="LFXJ01000005">
    <property type="protein sequence ID" value="KMY32773.1"/>
    <property type="molecule type" value="Genomic_DNA"/>
</dbReference>
<dbReference type="Pfam" id="PF00893">
    <property type="entry name" value="Multi_Drug_Res"/>
    <property type="match status" value="1"/>
</dbReference>
<feature type="transmembrane region" description="Helical" evidence="8">
    <location>
        <begin position="85"/>
        <end position="104"/>
    </location>
</feature>
<evidence type="ECO:0000256" key="3">
    <source>
        <dbReference type="ARBA" id="ARBA00022475"/>
    </source>
</evidence>
<comment type="subcellular location">
    <subcellularLocation>
        <location evidence="1 7">Cell membrane</location>
        <topology evidence="1 7">Multi-pass membrane protein</topology>
    </subcellularLocation>
</comment>